<sequence length="71" mass="8029">MDSPRDAYMQADDEWAYIRTTPPLDSLFTIHFFLLSSPSLPFLLGEQDNHRGGSGRPAVVLSESHFSMESR</sequence>
<name>A0AAP0EII0_9MAGN</name>
<protein>
    <submittedName>
        <fullName evidence="1">Uncharacterized protein</fullName>
    </submittedName>
</protein>
<proteinExistence type="predicted"/>
<reference evidence="1 2" key="1">
    <citation type="submission" date="2024-01" db="EMBL/GenBank/DDBJ databases">
        <title>Genome assemblies of Stephania.</title>
        <authorList>
            <person name="Yang L."/>
        </authorList>
    </citation>
    <scope>NUCLEOTIDE SEQUENCE [LARGE SCALE GENOMIC DNA]</scope>
    <source>
        <strain evidence="1">QJT</strain>
        <tissue evidence="1">Leaf</tissue>
    </source>
</reference>
<comment type="caution">
    <text evidence="1">The sequence shown here is derived from an EMBL/GenBank/DDBJ whole genome shotgun (WGS) entry which is preliminary data.</text>
</comment>
<gene>
    <name evidence="1" type="ORF">Sjap_024320</name>
</gene>
<organism evidence="1 2">
    <name type="scientific">Stephania japonica</name>
    <dbReference type="NCBI Taxonomy" id="461633"/>
    <lineage>
        <taxon>Eukaryota</taxon>
        <taxon>Viridiplantae</taxon>
        <taxon>Streptophyta</taxon>
        <taxon>Embryophyta</taxon>
        <taxon>Tracheophyta</taxon>
        <taxon>Spermatophyta</taxon>
        <taxon>Magnoliopsida</taxon>
        <taxon>Ranunculales</taxon>
        <taxon>Menispermaceae</taxon>
        <taxon>Menispermoideae</taxon>
        <taxon>Cissampelideae</taxon>
        <taxon>Stephania</taxon>
    </lineage>
</organism>
<dbReference type="EMBL" id="JBBNAE010000010">
    <property type="protein sequence ID" value="KAK9091143.1"/>
    <property type="molecule type" value="Genomic_DNA"/>
</dbReference>
<dbReference type="AlphaFoldDB" id="A0AAP0EII0"/>
<accession>A0AAP0EII0</accession>
<evidence type="ECO:0000313" key="1">
    <source>
        <dbReference type="EMBL" id="KAK9091143.1"/>
    </source>
</evidence>
<dbReference type="Proteomes" id="UP001417504">
    <property type="component" value="Unassembled WGS sequence"/>
</dbReference>
<evidence type="ECO:0000313" key="2">
    <source>
        <dbReference type="Proteomes" id="UP001417504"/>
    </source>
</evidence>
<keyword evidence="2" id="KW-1185">Reference proteome</keyword>